<feature type="transmembrane region" description="Helical" evidence="7">
    <location>
        <begin position="150"/>
        <end position="169"/>
    </location>
</feature>
<dbReference type="InterPro" id="IPR035906">
    <property type="entry name" value="MetI-like_sf"/>
</dbReference>
<accession>D4XV18</accession>
<dbReference type="PANTHER" id="PTHR30043">
    <property type="entry name" value="PHOSPHONATES TRANSPORT SYSTEM PERMEASE PROTEIN"/>
    <property type="match status" value="1"/>
</dbReference>
<keyword evidence="4 7" id="KW-0812">Transmembrane</keyword>
<feature type="transmembrane region" description="Helical" evidence="7">
    <location>
        <begin position="346"/>
        <end position="367"/>
    </location>
</feature>
<dbReference type="PANTHER" id="PTHR30043:SF1">
    <property type="entry name" value="ABC TRANSPORT SYSTEM PERMEASE PROTEIN P69"/>
    <property type="match status" value="1"/>
</dbReference>
<proteinExistence type="inferred from homology"/>
<evidence type="ECO:0000256" key="4">
    <source>
        <dbReference type="ARBA" id="ARBA00022692"/>
    </source>
</evidence>
<gene>
    <name evidence="9" type="ORF">MALL_0176</name>
</gene>
<protein>
    <submittedName>
        <fullName evidence="9">ABC transporter, permease protein</fullName>
    </submittedName>
</protein>
<evidence type="ECO:0000313" key="10">
    <source>
        <dbReference type="Proteomes" id="UP000004757"/>
    </source>
</evidence>
<keyword evidence="10" id="KW-1185">Reference proteome</keyword>
<evidence type="ECO:0000256" key="3">
    <source>
        <dbReference type="ARBA" id="ARBA00022475"/>
    </source>
</evidence>
<comment type="subcellular location">
    <subcellularLocation>
        <location evidence="1 7">Cell membrane</location>
        <topology evidence="1 7">Multi-pass membrane protein</topology>
    </subcellularLocation>
</comment>
<dbReference type="SUPFAM" id="SSF161098">
    <property type="entry name" value="MetI-like"/>
    <property type="match status" value="2"/>
</dbReference>
<evidence type="ECO:0000256" key="2">
    <source>
        <dbReference type="ARBA" id="ARBA00022448"/>
    </source>
</evidence>
<dbReference type="Pfam" id="PF00528">
    <property type="entry name" value="BPD_transp_1"/>
    <property type="match status" value="1"/>
</dbReference>
<dbReference type="PROSITE" id="PS50928">
    <property type="entry name" value="ABC_TM1"/>
    <property type="match status" value="1"/>
</dbReference>
<comment type="caution">
    <text evidence="9">The sequence shown here is derived from an EMBL/GenBank/DDBJ whole genome shotgun (WGS) entry which is preliminary data.</text>
</comment>
<comment type="similarity">
    <text evidence="7">Belongs to the binding-protein-dependent transport system permease family.</text>
</comment>
<feature type="transmembrane region" description="Helical" evidence="7">
    <location>
        <begin position="213"/>
        <end position="233"/>
    </location>
</feature>
<evidence type="ECO:0000256" key="7">
    <source>
        <dbReference type="RuleBase" id="RU363032"/>
    </source>
</evidence>
<evidence type="ECO:0000259" key="8">
    <source>
        <dbReference type="PROSITE" id="PS50928"/>
    </source>
</evidence>
<reference evidence="9 10" key="1">
    <citation type="submission" date="2010-03" db="EMBL/GenBank/DDBJ databases">
        <authorList>
            <person name="Glass J.I."/>
            <person name="Benders G.A."/>
            <person name="Durkin A.S."/>
            <person name="Farmerie W.G."/>
            <person name="Hlavinka K."/>
            <person name="Hostetler J."/>
            <person name="Jackson J."/>
            <person name="May M.A."/>
            <person name="Miller R.H."/>
            <person name="Paralanov V."/>
            <person name="Radune D."/>
            <person name="Szczypinski B."/>
            <person name="Brown D.R."/>
        </authorList>
    </citation>
    <scope>NUCLEOTIDE SEQUENCE [LARGE SCALE GENOMIC DNA]</scope>
    <source>
        <strain evidence="9 10">A21JP2</strain>
    </source>
</reference>
<dbReference type="EMBL" id="ADNC01000002">
    <property type="protein sequence ID" value="EFF41861.1"/>
    <property type="molecule type" value="Genomic_DNA"/>
</dbReference>
<name>D4XV18_9BACT</name>
<feature type="domain" description="ABC transmembrane type-1" evidence="8">
    <location>
        <begin position="209"/>
        <end position="399"/>
    </location>
</feature>
<feature type="transmembrane region" description="Helical" evidence="7">
    <location>
        <begin position="71"/>
        <end position="90"/>
    </location>
</feature>
<dbReference type="Gene3D" id="1.10.3720.10">
    <property type="entry name" value="MetI-like"/>
    <property type="match status" value="2"/>
</dbReference>
<dbReference type="AlphaFoldDB" id="D4XV18"/>
<feature type="transmembrane region" description="Helical" evidence="7">
    <location>
        <begin position="102"/>
        <end position="126"/>
    </location>
</feature>
<evidence type="ECO:0000313" key="9">
    <source>
        <dbReference type="EMBL" id="EFF41861.1"/>
    </source>
</evidence>
<sequence length="409" mass="47750">MAMTMVFLWFSWLWLHKYFLDAINSIDPKFYFISLNNGNSKIYAFFQEIFLKLLSRFSSLFIYSFEANIRWGSILSALGLSGIGALIHFSGSADYTFDQIGIPLIILFIFIIFLEIISFLINKYLFEDQNIKITKFDYGTAVKVISLKKIIKNILFIVLIILSIVFLSTTNLSRTSLDKTHEFFLSTFSPDWSVFKFDNTLQNNPLLQILQSLYYALISLIVMLIFSFIIFYWSIFKLHGLKTSFTFKVFNTFIRLFPSVVFIYTFNPLANDPITLLVFVLGIHSSSSFSKRLYEITDTLDFEFIENLKIQSYSKFKIYIYYVIPTIKKDLITLSLFAFEMSFRSAITYAIFSANTLKIGSYINHYLNPIKYQPQKAMSYIWIATFSIFILNLLTDLIVKNLNNKKVRT</sequence>
<keyword evidence="6 7" id="KW-0472">Membrane</keyword>
<dbReference type="OrthoDB" id="401373at2"/>
<dbReference type="Proteomes" id="UP000004757">
    <property type="component" value="Unassembled WGS sequence"/>
</dbReference>
<dbReference type="InterPro" id="IPR000515">
    <property type="entry name" value="MetI-like"/>
</dbReference>
<feature type="transmembrane region" description="Helical" evidence="7">
    <location>
        <begin position="245"/>
        <end position="266"/>
    </location>
</feature>
<evidence type="ECO:0000256" key="6">
    <source>
        <dbReference type="ARBA" id="ARBA00023136"/>
    </source>
</evidence>
<evidence type="ECO:0000256" key="5">
    <source>
        <dbReference type="ARBA" id="ARBA00022989"/>
    </source>
</evidence>
<keyword evidence="3" id="KW-1003">Cell membrane</keyword>
<feature type="transmembrane region" description="Helical" evidence="7">
    <location>
        <begin position="379"/>
        <end position="399"/>
    </location>
</feature>
<dbReference type="STRING" id="747682.MALL_0176"/>
<dbReference type="eggNOG" id="COG3639">
    <property type="taxonomic scope" value="Bacteria"/>
</dbReference>
<organism evidence="9 10">
    <name type="scientific">Mycoplasmopsis alligatoris A21JP2</name>
    <dbReference type="NCBI Taxonomy" id="747682"/>
    <lineage>
        <taxon>Bacteria</taxon>
        <taxon>Bacillati</taxon>
        <taxon>Mycoplasmatota</taxon>
        <taxon>Mycoplasmoidales</taxon>
        <taxon>Metamycoplasmataceae</taxon>
        <taxon>Mycoplasmopsis</taxon>
    </lineage>
</organism>
<keyword evidence="2 7" id="KW-0813">Transport</keyword>
<evidence type="ECO:0000256" key="1">
    <source>
        <dbReference type="ARBA" id="ARBA00004651"/>
    </source>
</evidence>
<dbReference type="GO" id="GO:0055085">
    <property type="term" value="P:transmembrane transport"/>
    <property type="evidence" value="ECO:0007669"/>
    <property type="project" value="InterPro"/>
</dbReference>
<dbReference type="GO" id="GO:0005886">
    <property type="term" value="C:plasma membrane"/>
    <property type="evidence" value="ECO:0007669"/>
    <property type="project" value="UniProtKB-SubCell"/>
</dbReference>
<keyword evidence="5 7" id="KW-1133">Transmembrane helix</keyword>